<comment type="caution">
    <text evidence="1">The sequence shown here is derived from an EMBL/GenBank/DDBJ whole genome shotgun (WGS) entry which is preliminary data.</text>
</comment>
<reference evidence="1 2" key="1">
    <citation type="submission" date="2014-06" db="EMBL/GenBank/DDBJ databases">
        <title>Draft genome sequence of Bacillus gaemokensis JCM 15801 (MCCC 1A00707).</title>
        <authorList>
            <person name="Lai Q."/>
            <person name="Liu Y."/>
            <person name="Shao Z."/>
        </authorList>
    </citation>
    <scope>NUCLEOTIDE SEQUENCE [LARGE SCALE GENOMIC DNA]</scope>
    <source>
        <strain evidence="1 2">JCM 15801</strain>
    </source>
</reference>
<dbReference type="Proteomes" id="UP000027778">
    <property type="component" value="Unassembled WGS sequence"/>
</dbReference>
<keyword evidence="2" id="KW-1185">Reference proteome</keyword>
<proteinExistence type="predicted"/>
<evidence type="ECO:0000313" key="1">
    <source>
        <dbReference type="EMBL" id="KEK25207.1"/>
    </source>
</evidence>
<organism evidence="1 2">
    <name type="scientific">Bacillus gaemokensis</name>
    <dbReference type="NCBI Taxonomy" id="574375"/>
    <lineage>
        <taxon>Bacteria</taxon>
        <taxon>Bacillati</taxon>
        <taxon>Bacillota</taxon>
        <taxon>Bacilli</taxon>
        <taxon>Bacillales</taxon>
        <taxon>Bacillaceae</taxon>
        <taxon>Bacillus</taxon>
        <taxon>Bacillus cereus group</taxon>
    </lineage>
</organism>
<gene>
    <name evidence="1" type="ORF">BAGA_11270</name>
</gene>
<sequence>MDYNNTVAYIIQNNNQPPICIAPQNETDHLTFISLSSDKLDKHIKSNLESLFTQYFEETNGELVLALEKLNNFVSQNDPTVNNNGFGMVTRVKSYR</sequence>
<dbReference type="AlphaFoldDB" id="A0A073KFI3"/>
<dbReference type="EMBL" id="JOTM01000002">
    <property type="protein sequence ID" value="KEK25207.1"/>
    <property type="molecule type" value="Genomic_DNA"/>
</dbReference>
<protein>
    <submittedName>
        <fullName evidence="1">Uncharacterized protein</fullName>
    </submittedName>
</protein>
<name>A0A073KFI3_9BACI</name>
<accession>A0A073KFI3</accession>
<evidence type="ECO:0000313" key="2">
    <source>
        <dbReference type="Proteomes" id="UP000027778"/>
    </source>
</evidence>
<dbReference type="RefSeq" id="WP_033673014.1">
    <property type="nucleotide sequence ID" value="NZ_JOTM01000002.1"/>
</dbReference>